<dbReference type="GO" id="GO:0005886">
    <property type="term" value="C:plasma membrane"/>
    <property type="evidence" value="ECO:0007669"/>
    <property type="project" value="UniProtKB-SubCell"/>
</dbReference>
<evidence type="ECO:0000256" key="6">
    <source>
        <dbReference type="ARBA" id="ARBA00022989"/>
    </source>
</evidence>
<gene>
    <name evidence="11" type="ordered locus">MSWAN_0210</name>
</gene>
<name>F6D1M8_METPW</name>
<dbReference type="Proteomes" id="UP000009231">
    <property type="component" value="Chromosome"/>
</dbReference>
<dbReference type="RefSeq" id="WP_013824758.1">
    <property type="nucleotide sequence ID" value="NC_015574.1"/>
</dbReference>
<sequence>MILEFFNSAFGTIMEMFKNGGIITYVITVIGIYGLASSLEKIHHMRKISKVELPQIMGDVNKAMEKGGSLEALRSIGKYQNPLSKIISEALKIGYRNRAEVEDAMERVFIVEMGRMTKGLDTIRTIIEIAPLLGLIGTVLGMWYTFKSLGVDANPTTMALGINIALITTIAGLTVAITLLPFHSYINSKIENEIDAIDIAKKMTNWRIAEMKIKVDSNIEKSVEALKESDGVVKVRKLLDSEANIWISINPNMLEKSIKNIIMEKCNTQVKIVESKLRQ</sequence>
<feature type="domain" description="MotA/TolQ/ExbB proton channel" evidence="10">
    <location>
        <begin position="81"/>
        <end position="197"/>
    </location>
</feature>
<organism evidence="11 12">
    <name type="scientific">Methanobacterium paludis (strain DSM 25820 / JCM 18151 / SWAN1)</name>
    <dbReference type="NCBI Taxonomy" id="868131"/>
    <lineage>
        <taxon>Archaea</taxon>
        <taxon>Methanobacteriati</taxon>
        <taxon>Methanobacteriota</taxon>
        <taxon>Methanomada group</taxon>
        <taxon>Methanobacteria</taxon>
        <taxon>Methanobacteriales</taxon>
        <taxon>Methanobacteriaceae</taxon>
        <taxon>Methanobacterium</taxon>
    </lineage>
</organism>
<keyword evidence="3" id="KW-1003">Cell membrane</keyword>
<keyword evidence="6 9" id="KW-1133">Transmembrane helix</keyword>
<dbReference type="GeneID" id="10667688"/>
<evidence type="ECO:0000259" key="10">
    <source>
        <dbReference type="Pfam" id="PF01618"/>
    </source>
</evidence>
<dbReference type="HOGENOM" id="CLU_996096_0_0_2"/>
<feature type="transmembrane region" description="Helical" evidence="9">
    <location>
        <begin position="20"/>
        <end position="39"/>
    </location>
</feature>
<dbReference type="EMBL" id="CP002772">
    <property type="protein sequence ID" value="AEG17256.1"/>
    <property type="molecule type" value="Genomic_DNA"/>
</dbReference>
<comment type="subcellular location">
    <subcellularLocation>
        <location evidence="1">Cell membrane</location>
        <topology evidence="1">Multi-pass membrane protein</topology>
    </subcellularLocation>
    <subcellularLocation>
        <location evidence="8">Membrane</location>
        <topology evidence="8">Multi-pass membrane protein</topology>
    </subcellularLocation>
</comment>
<evidence type="ECO:0000256" key="4">
    <source>
        <dbReference type="ARBA" id="ARBA00022692"/>
    </source>
</evidence>
<dbReference type="Pfam" id="PF01618">
    <property type="entry name" value="MotA_ExbB"/>
    <property type="match status" value="1"/>
</dbReference>
<evidence type="ECO:0000256" key="1">
    <source>
        <dbReference type="ARBA" id="ARBA00004651"/>
    </source>
</evidence>
<dbReference type="InterPro" id="IPR002898">
    <property type="entry name" value="MotA_ExbB_proton_chnl"/>
</dbReference>
<proteinExistence type="inferred from homology"/>
<dbReference type="PANTHER" id="PTHR30625:SF15">
    <property type="entry name" value="BIOPOLYMER TRANSPORT PROTEIN EXBB"/>
    <property type="match status" value="1"/>
</dbReference>
<evidence type="ECO:0000256" key="7">
    <source>
        <dbReference type="ARBA" id="ARBA00023136"/>
    </source>
</evidence>
<dbReference type="AlphaFoldDB" id="F6D1M8"/>
<dbReference type="GO" id="GO:0017038">
    <property type="term" value="P:protein import"/>
    <property type="evidence" value="ECO:0007669"/>
    <property type="project" value="TreeGrafter"/>
</dbReference>
<reference evidence="11 12" key="1">
    <citation type="journal article" date="2014" name="Int. J. Syst. Evol. Microbiol.">
        <title>Methanobacterium paludis sp. nov. and a novel strain of Methanobacterium lacus isolated from northern peatlands.</title>
        <authorList>
            <person name="Cadillo-Quiroz H."/>
            <person name="Brauer S.L."/>
            <person name="Goodson N."/>
            <person name="Yavitt J.B."/>
            <person name="Zinder S.H."/>
        </authorList>
    </citation>
    <scope>NUCLEOTIDE SEQUENCE [LARGE SCALE GENOMIC DNA]</scope>
    <source>
        <strain evidence="12">DSM 25820 / JCM 18151 / SWAN1</strain>
    </source>
</reference>
<comment type="similarity">
    <text evidence="8">Belongs to the exbB/tolQ family.</text>
</comment>
<evidence type="ECO:0000256" key="9">
    <source>
        <dbReference type="SAM" id="Phobius"/>
    </source>
</evidence>
<feature type="transmembrane region" description="Helical" evidence="9">
    <location>
        <begin position="158"/>
        <end position="180"/>
    </location>
</feature>
<keyword evidence="12" id="KW-1185">Reference proteome</keyword>
<dbReference type="KEGG" id="mew:MSWAN_0210"/>
<dbReference type="OrthoDB" id="81207at2157"/>
<evidence type="ECO:0000313" key="11">
    <source>
        <dbReference type="EMBL" id="AEG17256.1"/>
    </source>
</evidence>
<keyword evidence="7 9" id="KW-0472">Membrane</keyword>
<evidence type="ECO:0000256" key="3">
    <source>
        <dbReference type="ARBA" id="ARBA00022475"/>
    </source>
</evidence>
<keyword evidence="2 8" id="KW-0813">Transport</keyword>
<dbReference type="eggNOG" id="arCOG03209">
    <property type="taxonomic scope" value="Archaea"/>
</dbReference>
<keyword evidence="5 8" id="KW-0653">Protein transport</keyword>
<evidence type="ECO:0000256" key="8">
    <source>
        <dbReference type="RuleBase" id="RU004057"/>
    </source>
</evidence>
<protein>
    <submittedName>
        <fullName evidence="11">MotA/TolQ/ExbB proton channel</fullName>
    </submittedName>
</protein>
<keyword evidence="4 9" id="KW-0812">Transmembrane</keyword>
<dbReference type="PANTHER" id="PTHR30625">
    <property type="entry name" value="PROTEIN TOLQ"/>
    <property type="match status" value="1"/>
</dbReference>
<dbReference type="STRING" id="868131.MSWAN_0210"/>
<dbReference type="InterPro" id="IPR050790">
    <property type="entry name" value="ExbB/TolQ_transport"/>
</dbReference>
<accession>F6D1M8</accession>
<feature type="transmembrane region" description="Helical" evidence="9">
    <location>
        <begin position="125"/>
        <end position="146"/>
    </location>
</feature>
<evidence type="ECO:0000313" key="12">
    <source>
        <dbReference type="Proteomes" id="UP000009231"/>
    </source>
</evidence>
<evidence type="ECO:0000256" key="5">
    <source>
        <dbReference type="ARBA" id="ARBA00022927"/>
    </source>
</evidence>
<evidence type="ECO:0000256" key="2">
    <source>
        <dbReference type="ARBA" id="ARBA00022448"/>
    </source>
</evidence>